<accession>A0AAD8Y2L1</accession>
<evidence type="ECO:0000256" key="1">
    <source>
        <dbReference type="SAM" id="MobiDB-lite"/>
    </source>
</evidence>
<name>A0AAD8Y2L1_9STRA</name>
<gene>
    <name evidence="2" type="ORF">QTG54_010516</name>
</gene>
<sequence length="74" mass="8045">MVNGQLIEYDPTQCPACRVVGVFSLDETDAAAVNWEMNEGYCFEDASVGASYASTSHEQGDSEWEGSEEGDEDD</sequence>
<organism evidence="2 3">
    <name type="scientific">Skeletonema marinoi</name>
    <dbReference type="NCBI Taxonomy" id="267567"/>
    <lineage>
        <taxon>Eukaryota</taxon>
        <taxon>Sar</taxon>
        <taxon>Stramenopiles</taxon>
        <taxon>Ochrophyta</taxon>
        <taxon>Bacillariophyta</taxon>
        <taxon>Coscinodiscophyceae</taxon>
        <taxon>Thalassiosirophycidae</taxon>
        <taxon>Thalassiosirales</taxon>
        <taxon>Skeletonemataceae</taxon>
        <taxon>Skeletonema</taxon>
        <taxon>Skeletonema marinoi-dohrnii complex</taxon>
    </lineage>
</organism>
<evidence type="ECO:0000313" key="3">
    <source>
        <dbReference type="Proteomes" id="UP001224775"/>
    </source>
</evidence>
<reference evidence="2" key="1">
    <citation type="submission" date="2023-06" db="EMBL/GenBank/DDBJ databases">
        <title>Survivors Of The Sea: Transcriptome response of Skeletonema marinoi to long-term dormancy.</title>
        <authorList>
            <person name="Pinder M.I.M."/>
            <person name="Kourtchenko O."/>
            <person name="Robertson E.K."/>
            <person name="Larsson T."/>
            <person name="Maumus F."/>
            <person name="Osuna-Cruz C.M."/>
            <person name="Vancaester E."/>
            <person name="Stenow R."/>
            <person name="Vandepoele K."/>
            <person name="Ploug H."/>
            <person name="Bruchert V."/>
            <person name="Godhe A."/>
            <person name="Topel M."/>
        </authorList>
    </citation>
    <scope>NUCLEOTIDE SEQUENCE</scope>
    <source>
        <strain evidence="2">R05AC</strain>
    </source>
</reference>
<comment type="caution">
    <text evidence="2">The sequence shown here is derived from an EMBL/GenBank/DDBJ whole genome shotgun (WGS) entry which is preliminary data.</text>
</comment>
<feature type="region of interest" description="Disordered" evidence="1">
    <location>
        <begin position="52"/>
        <end position="74"/>
    </location>
</feature>
<dbReference type="Proteomes" id="UP001224775">
    <property type="component" value="Unassembled WGS sequence"/>
</dbReference>
<evidence type="ECO:0000313" key="2">
    <source>
        <dbReference type="EMBL" id="KAK1738486.1"/>
    </source>
</evidence>
<keyword evidence="3" id="KW-1185">Reference proteome</keyword>
<dbReference type="EMBL" id="JATAAI010000020">
    <property type="protein sequence ID" value="KAK1738486.1"/>
    <property type="molecule type" value="Genomic_DNA"/>
</dbReference>
<proteinExistence type="predicted"/>
<dbReference type="AlphaFoldDB" id="A0AAD8Y2L1"/>
<protein>
    <submittedName>
        <fullName evidence="2">Uncharacterized protein</fullName>
    </submittedName>
</protein>
<feature type="compositionally biased region" description="Acidic residues" evidence="1">
    <location>
        <begin position="61"/>
        <end position="74"/>
    </location>
</feature>